<dbReference type="OMA" id="ERGLHPW"/>
<dbReference type="InterPro" id="IPR000760">
    <property type="entry name" value="Inositol_monophosphatase-like"/>
</dbReference>
<dbReference type="Proteomes" id="UP000469952">
    <property type="component" value="Unassembled WGS sequence"/>
</dbReference>
<dbReference type="PANTHER" id="PTHR20854">
    <property type="entry name" value="INOSITOL MONOPHOSPHATASE"/>
    <property type="match status" value="1"/>
</dbReference>
<comment type="caution">
    <text evidence="5">The sequence shown here is derived from an EMBL/GenBank/DDBJ whole genome shotgun (WGS) entry which is preliminary data.</text>
</comment>
<dbReference type="EMBL" id="WIPA01000005">
    <property type="protein sequence ID" value="MQR26552.1"/>
    <property type="molecule type" value="Genomic_DNA"/>
</dbReference>
<dbReference type="PANTHER" id="PTHR20854:SF4">
    <property type="entry name" value="INOSITOL-1-MONOPHOSPHATASE-RELATED"/>
    <property type="match status" value="1"/>
</dbReference>
<evidence type="ECO:0000313" key="6">
    <source>
        <dbReference type="Proteomes" id="UP000469952"/>
    </source>
</evidence>
<dbReference type="GO" id="GO:0008934">
    <property type="term" value="F:inositol monophosphate 1-phosphatase activity"/>
    <property type="evidence" value="ECO:0007669"/>
    <property type="project" value="TreeGrafter"/>
</dbReference>
<organism evidence="5 6">
    <name type="scientific">Leuconostoc mesenteroides</name>
    <dbReference type="NCBI Taxonomy" id="1245"/>
    <lineage>
        <taxon>Bacteria</taxon>
        <taxon>Bacillati</taxon>
        <taxon>Bacillota</taxon>
        <taxon>Bacilli</taxon>
        <taxon>Lactobacillales</taxon>
        <taxon>Lactobacillaceae</taxon>
        <taxon>Leuconostoc</taxon>
    </lineage>
</organism>
<protein>
    <submittedName>
        <fullName evidence="5">Inositol monophosphatase family protein</fullName>
    </submittedName>
</protein>
<feature type="binding site" evidence="4">
    <location>
        <position position="74"/>
    </location>
    <ligand>
        <name>Mg(2+)</name>
        <dbReference type="ChEBI" id="CHEBI:18420"/>
        <label>1</label>
        <note>catalytic</note>
    </ligand>
</feature>
<dbReference type="Gene3D" id="3.40.190.80">
    <property type="match status" value="1"/>
</dbReference>
<keyword evidence="3 4" id="KW-0460">Magnesium</keyword>
<evidence type="ECO:0000256" key="2">
    <source>
        <dbReference type="ARBA" id="ARBA00022801"/>
    </source>
</evidence>
<feature type="binding site" evidence="4">
    <location>
        <position position="94"/>
    </location>
    <ligand>
        <name>Mg(2+)</name>
        <dbReference type="ChEBI" id="CHEBI:18420"/>
        <label>1</label>
        <note>catalytic</note>
    </ligand>
</feature>
<gene>
    <name evidence="5" type="ORF">GFV13_04510</name>
</gene>
<feature type="binding site" evidence="4">
    <location>
        <position position="214"/>
    </location>
    <ligand>
        <name>Mg(2+)</name>
        <dbReference type="ChEBI" id="CHEBI:18420"/>
        <label>1</label>
        <note>catalytic</note>
    </ligand>
</feature>
<keyword evidence="2" id="KW-0378">Hydrolase</keyword>
<dbReference type="Gene3D" id="3.30.540.10">
    <property type="entry name" value="Fructose-1,6-Bisphosphatase, subunit A, domain 1"/>
    <property type="match status" value="1"/>
</dbReference>
<dbReference type="GO" id="GO:0007165">
    <property type="term" value="P:signal transduction"/>
    <property type="evidence" value="ECO:0007669"/>
    <property type="project" value="TreeGrafter"/>
</dbReference>
<comment type="cofactor">
    <cofactor evidence="4">
        <name>Mg(2+)</name>
        <dbReference type="ChEBI" id="CHEBI:18420"/>
    </cofactor>
</comment>
<dbReference type="RefSeq" id="WP_011680044.1">
    <property type="nucleotide sequence ID" value="NZ_AP017936.1"/>
</dbReference>
<dbReference type="GO" id="GO:0046872">
    <property type="term" value="F:metal ion binding"/>
    <property type="evidence" value="ECO:0007669"/>
    <property type="project" value="UniProtKB-KW"/>
</dbReference>
<dbReference type="OrthoDB" id="9772456at2"/>
<name>A0A222YGU6_LEUME</name>
<dbReference type="SUPFAM" id="SSF56655">
    <property type="entry name" value="Carbohydrate phosphatase"/>
    <property type="match status" value="1"/>
</dbReference>
<dbReference type="STRING" id="1245.ARA02_06055"/>
<sequence length="262" mass="29067">MSTLSPFEIQEIDQTVLVWLDELQKSTIAAMNQHLDVATKHDARDLVTNVDKSNEQIINKYIRKFDPDAQIVSEEGFGDKPISMAGHVWFVDPIDGTMNFYKQHDDFAIMIALYIDNQPILGWIMDVVNNIVYHGGPQMGVFANQLRLDPPENDALNQGIVLLSGARLLYGMFGYDEIAKSALGYRVIGAAGPSFIRVLRGQAVGYSSKMMSWDFAAGQVLAKTLGLIVSDIDGKQLDMLSSNIVLVATNRAHRDILALHRS</sequence>
<feature type="binding site" evidence="4">
    <location>
        <position position="95"/>
    </location>
    <ligand>
        <name>Mg(2+)</name>
        <dbReference type="ChEBI" id="CHEBI:18420"/>
        <label>1</label>
        <note>catalytic</note>
    </ligand>
</feature>
<dbReference type="AlphaFoldDB" id="A0A222YGU6"/>
<evidence type="ECO:0000256" key="4">
    <source>
        <dbReference type="PIRSR" id="PIRSR600760-2"/>
    </source>
</evidence>
<evidence type="ECO:0000256" key="3">
    <source>
        <dbReference type="ARBA" id="ARBA00022842"/>
    </source>
</evidence>
<dbReference type="PROSITE" id="PS00629">
    <property type="entry name" value="IMP_1"/>
    <property type="match status" value="1"/>
</dbReference>
<dbReference type="Pfam" id="PF00459">
    <property type="entry name" value="Inositol_P"/>
    <property type="match status" value="1"/>
</dbReference>
<dbReference type="GO" id="GO:0006020">
    <property type="term" value="P:inositol metabolic process"/>
    <property type="evidence" value="ECO:0007669"/>
    <property type="project" value="TreeGrafter"/>
</dbReference>
<accession>A0A222YGU6</accession>
<feature type="binding site" evidence="4">
    <location>
        <position position="92"/>
    </location>
    <ligand>
        <name>Mg(2+)</name>
        <dbReference type="ChEBI" id="CHEBI:18420"/>
        <label>1</label>
        <note>catalytic</note>
    </ligand>
</feature>
<evidence type="ECO:0000256" key="1">
    <source>
        <dbReference type="ARBA" id="ARBA00022723"/>
    </source>
</evidence>
<dbReference type="InterPro" id="IPR020583">
    <property type="entry name" value="Inositol_monoP_metal-BS"/>
</dbReference>
<reference evidence="5 6" key="1">
    <citation type="submission" date="2019-10" db="EMBL/GenBank/DDBJ databases">
        <title>WGS of Leuconostoc mesenteroides.</title>
        <authorList>
            <person name="Melo Bolivar J."/>
            <person name="Marino-Ramirez L."/>
            <person name="Villamil Diaz L.M."/>
        </authorList>
    </citation>
    <scope>NUCLEOTIDE SEQUENCE [LARGE SCALE GENOMIC DNA]</scope>
    <source>
        <strain evidence="5 6">M11</strain>
    </source>
</reference>
<dbReference type="CDD" id="cd01637">
    <property type="entry name" value="IMPase_like"/>
    <property type="match status" value="1"/>
</dbReference>
<evidence type="ECO:0000313" key="5">
    <source>
        <dbReference type="EMBL" id="MQR26552.1"/>
    </source>
</evidence>
<keyword evidence="1 4" id="KW-0479">Metal-binding</keyword>
<dbReference type="GeneID" id="29576131"/>
<proteinExistence type="predicted"/>
<dbReference type="PRINTS" id="PR00377">
    <property type="entry name" value="IMPHPHTASES"/>
</dbReference>